<dbReference type="Proteomes" id="UP000789860">
    <property type="component" value="Unassembled WGS sequence"/>
</dbReference>
<evidence type="ECO:0000313" key="2">
    <source>
        <dbReference type="Proteomes" id="UP000789860"/>
    </source>
</evidence>
<gene>
    <name evidence="1" type="ORF">SCALOS_LOCUS3782</name>
</gene>
<evidence type="ECO:0000313" key="1">
    <source>
        <dbReference type="EMBL" id="CAG8514014.1"/>
    </source>
</evidence>
<accession>A0ACA9L9Y9</accession>
<name>A0ACA9L9Y9_9GLOM</name>
<proteinExistence type="predicted"/>
<reference evidence="1" key="1">
    <citation type="submission" date="2021-06" db="EMBL/GenBank/DDBJ databases">
        <authorList>
            <person name="Kallberg Y."/>
            <person name="Tangrot J."/>
            <person name="Rosling A."/>
        </authorList>
    </citation>
    <scope>NUCLEOTIDE SEQUENCE</scope>
    <source>
        <strain evidence="1">AU212A</strain>
    </source>
</reference>
<keyword evidence="2" id="KW-1185">Reference proteome</keyword>
<feature type="non-terminal residue" evidence="1">
    <location>
        <position position="254"/>
    </location>
</feature>
<comment type="caution">
    <text evidence="1">The sequence shown here is derived from an EMBL/GenBank/DDBJ whole genome shotgun (WGS) entry which is preliminary data.</text>
</comment>
<sequence>MIAVTEYAFKAISNSGITTVGVRGQDSVVIDKLLDPSTVTHTFHLTPYVGCVMTGLIADARAQVTRARQEAADFRYKFGYEIPTDMLAKRVANINQVYTQHAAMRPLGVSMILIGYDEERGPQLFKCDPAGYYVGYKATAAGAKQQEALNHLEKKLKKDPSLNFEDTVELAINTLSSVLAADFKATEIEVAIVTREDPKFRTLSVAEIEAHLQQSYNPSRPFIVFGLFEYEHKTSVLNFFIIRNSEYEEPIKSK</sequence>
<dbReference type="EMBL" id="CAJVPM010004502">
    <property type="protein sequence ID" value="CAG8514014.1"/>
    <property type="molecule type" value="Genomic_DNA"/>
</dbReference>
<organism evidence="1 2">
    <name type="scientific">Scutellospora calospora</name>
    <dbReference type="NCBI Taxonomy" id="85575"/>
    <lineage>
        <taxon>Eukaryota</taxon>
        <taxon>Fungi</taxon>
        <taxon>Fungi incertae sedis</taxon>
        <taxon>Mucoromycota</taxon>
        <taxon>Glomeromycotina</taxon>
        <taxon>Glomeromycetes</taxon>
        <taxon>Diversisporales</taxon>
        <taxon>Gigasporaceae</taxon>
        <taxon>Scutellospora</taxon>
    </lineage>
</organism>
<protein>
    <submittedName>
        <fullName evidence="1">11768_t:CDS:1</fullName>
    </submittedName>
</protein>